<evidence type="ECO:0000256" key="1">
    <source>
        <dbReference type="SAM" id="Phobius"/>
    </source>
</evidence>
<evidence type="ECO:0000313" key="3">
    <source>
        <dbReference type="Proteomes" id="UP000199183"/>
    </source>
</evidence>
<feature type="transmembrane region" description="Helical" evidence="1">
    <location>
        <begin position="44"/>
        <end position="71"/>
    </location>
</feature>
<feature type="transmembrane region" description="Helical" evidence="1">
    <location>
        <begin position="7"/>
        <end position="32"/>
    </location>
</feature>
<reference evidence="2 3" key="1">
    <citation type="submission" date="2016-10" db="EMBL/GenBank/DDBJ databases">
        <authorList>
            <person name="de Groot N.N."/>
        </authorList>
    </citation>
    <scope>NUCLEOTIDE SEQUENCE [LARGE SCALE GENOMIC DNA]</scope>
    <source>
        <strain evidence="2 3">DSM 21799</strain>
    </source>
</reference>
<gene>
    <name evidence="2" type="ORF">SAMN04489806_0643</name>
</gene>
<dbReference type="RefSeq" id="WP_091179747.1">
    <property type="nucleotide sequence ID" value="NZ_FNRY01000001.1"/>
</dbReference>
<keyword evidence="3" id="KW-1185">Reference proteome</keyword>
<dbReference type="EMBL" id="FNRY01000001">
    <property type="protein sequence ID" value="SEB44340.1"/>
    <property type="molecule type" value="Genomic_DNA"/>
</dbReference>
<keyword evidence="1" id="KW-0472">Membrane</keyword>
<evidence type="ECO:0000313" key="2">
    <source>
        <dbReference type="EMBL" id="SEB44340.1"/>
    </source>
</evidence>
<proteinExistence type="predicted"/>
<keyword evidence="1" id="KW-0812">Transmembrane</keyword>
<accession>A0A1H4JDF4</accession>
<feature type="transmembrane region" description="Helical" evidence="1">
    <location>
        <begin position="108"/>
        <end position="132"/>
    </location>
</feature>
<feature type="transmembrane region" description="Helical" evidence="1">
    <location>
        <begin position="83"/>
        <end position="102"/>
    </location>
</feature>
<dbReference type="AlphaFoldDB" id="A0A1H4JDF4"/>
<keyword evidence="1" id="KW-1133">Transmembrane helix</keyword>
<organism evidence="2 3">
    <name type="scientific">Paramicrobacterium humi</name>
    <dbReference type="NCBI Taxonomy" id="640635"/>
    <lineage>
        <taxon>Bacteria</taxon>
        <taxon>Bacillati</taxon>
        <taxon>Actinomycetota</taxon>
        <taxon>Actinomycetes</taxon>
        <taxon>Micrococcales</taxon>
        <taxon>Microbacteriaceae</taxon>
        <taxon>Paramicrobacterium</taxon>
    </lineage>
</organism>
<name>A0A1H4JDF4_9MICO</name>
<protein>
    <submittedName>
        <fullName evidence="2">Uncharacterized protein</fullName>
    </submittedName>
</protein>
<dbReference type="Proteomes" id="UP000199183">
    <property type="component" value="Unassembled WGS sequence"/>
</dbReference>
<sequence>MVRYGRVAFLGVILGAVLGALVGAVGILPSVLAGDNVAADLLPVGIAAVATAGAIVALASEFTGVVAIIVNNRYGWSPHRDRAAALGAATGIVALAFGVWLVQGAAMLVPVPMLVLVLIAAVLAAAGAWAGVRHVDRRVALEAQRAAA</sequence>